<dbReference type="Proteomes" id="UP000191691">
    <property type="component" value="Unassembled WGS sequence"/>
</dbReference>
<evidence type="ECO:0000313" key="3">
    <source>
        <dbReference type="Proteomes" id="UP000191691"/>
    </source>
</evidence>
<dbReference type="EMBL" id="MOOB01000575">
    <property type="protein sequence ID" value="OQE48145.1"/>
    <property type="molecule type" value="Genomic_DNA"/>
</dbReference>
<name>A0A1V6VBU8_PENNA</name>
<gene>
    <name evidence="2" type="ORF">PENNAL_c0575G00450</name>
</gene>
<sequence>MSLSYVPEQKCFHITGFPDMDELECDEMLAQVESQYRHWRFREKTDQGIIIIELVGPTFAQINPAQLNPAQLGASGSVRHTRQRDIAQGIDKRDHDFRQKFASQRTVDSIRSKMQRIQSNSTTQRTLP</sequence>
<feature type="compositionally biased region" description="Polar residues" evidence="1">
    <location>
        <begin position="115"/>
        <end position="128"/>
    </location>
</feature>
<proteinExistence type="predicted"/>
<dbReference type="AlphaFoldDB" id="A0A1V6VBU8"/>
<accession>A0A1V6VBU8</accession>
<reference evidence="3" key="1">
    <citation type="journal article" date="2017" name="Nat. Microbiol.">
        <title>Global analysis of biosynthetic gene clusters reveals vast potential of secondary metabolite production in Penicillium species.</title>
        <authorList>
            <person name="Nielsen J.C."/>
            <person name="Grijseels S."/>
            <person name="Prigent S."/>
            <person name="Ji B."/>
            <person name="Dainat J."/>
            <person name="Nielsen K.F."/>
            <person name="Frisvad J.C."/>
            <person name="Workman M."/>
            <person name="Nielsen J."/>
        </authorList>
    </citation>
    <scope>NUCLEOTIDE SEQUENCE [LARGE SCALE GENOMIC DNA]</scope>
    <source>
        <strain evidence="3">IBT 13039</strain>
    </source>
</reference>
<feature type="compositionally biased region" description="Basic and acidic residues" evidence="1">
    <location>
        <begin position="90"/>
        <end position="99"/>
    </location>
</feature>
<organism evidence="2 3">
    <name type="scientific">Penicillium nalgiovense</name>
    <dbReference type="NCBI Taxonomy" id="60175"/>
    <lineage>
        <taxon>Eukaryota</taxon>
        <taxon>Fungi</taxon>
        <taxon>Dikarya</taxon>
        <taxon>Ascomycota</taxon>
        <taxon>Pezizomycotina</taxon>
        <taxon>Eurotiomycetes</taxon>
        <taxon>Eurotiomycetidae</taxon>
        <taxon>Eurotiales</taxon>
        <taxon>Aspergillaceae</taxon>
        <taxon>Penicillium</taxon>
    </lineage>
</organism>
<feature type="region of interest" description="Disordered" evidence="1">
    <location>
        <begin position="87"/>
        <end position="128"/>
    </location>
</feature>
<comment type="caution">
    <text evidence="2">The sequence shown here is derived from an EMBL/GenBank/DDBJ whole genome shotgun (WGS) entry which is preliminary data.</text>
</comment>
<evidence type="ECO:0000256" key="1">
    <source>
        <dbReference type="SAM" id="MobiDB-lite"/>
    </source>
</evidence>
<protein>
    <submittedName>
        <fullName evidence="2">Uncharacterized protein</fullName>
    </submittedName>
</protein>
<keyword evidence="3" id="KW-1185">Reference proteome</keyword>
<evidence type="ECO:0000313" key="2">
    <source>
        <dbReference type="EMBL" id="OQE48145.1"/>
    </source>
</evidence>